<dbReference type="Proteomes" id="UP000237246">
    <property type="component" value="Unassembled WGS sequence"/>
</dbReference>
<gene>
    <name evidence="1" type="ORF">CIB84_017671</name>
</gene>
<reference evidence="1 2" key="1">
    <citation type="submission" date="2018-01" db="EMBL/GenBank/DDBJ databases">
        <title>Comparison of the Chinese Bamboo Partridge and Red Junglefowl genome sequences highlights the importance of demography in genome evolution.</title>
        <authorList>
            <person name="Tiley G.P."/>
            <person name="Kimball R.T."/>
            <person name="Braun E.L."/>
            <person name="Burleigh J.G."/>
        </authorList>
    </citation>
    <scope>NUCLEOTIDE SEQUENCE [LARGE SCALE GENOMIC DNA]</scope>
    <source>
        <strain evidence="1">RTK389</strain>
        <tissue evidence="1">Blood</tissue>
    </source>
</reference>
<accession>A0A2P4S372</accession>
<protein>
    <submittedName>
        <fullName evidence="1">Uncharacterized protein</fullName>
    </submittedName>
</protein>
<keyword evidence="2" id="KW-1185">Reference proteome</keyword>
<comment type="caution">
    <text evidence="1">The sequence shown here is derived from an EMBL/GenBank/DDBJ whole genome shotgun (WGS) entry which is preliminary data.</text>
</comment>
<dbReference type="AlphaFoldDB" id="A0A2P4S372"/>
<name>A0A2P4S372_BAMTH</name>
<evidence type="ECO:0000313" key="2">
    <source>
        <dbReference type="Proteomes" id="UP000237246"/>
    </source>
</evidence>
<dbReference type="EMBL" id="PPHD01121052">
    <property type="protein sequence ID" value="POI18585.1"/>
    <property type="molecule type" value="Genomic_DNA"/>
</dbReference>
<organism evidence="1 2">
    <name type="scientific">Bambusicola thoracicus</name>
    <name type="common">Chinese bamboo-partridge</name>
    <name type="synonym">Perdix thoracica</name>
    <dbReference type="NCBI Taxonomy" id="9083"/>
    <lineage>
        <taxon>Eukaryota</taxon>
        <taxon>Metazoa</taxon>
        <taxon>Chordata</taxon>
        <taxon>Craniata</taxon>
        <taxon>Vertebrata</taxon>
        <taxon>Euteleostomi</taxon>
        <taxon>Archelosauria</taxon>
        <taxon>Archosauria</taxon>
        <taxon>Dinosauria</taxon>
        <taxon>Saurischia</taxon>
        <taxon>Theropoda</taxon>
        <taxon>Coelurosauria</taxon>
        <taxon>Aves</taxon>
        <taxon>Neognathae</taxon>
        <taxon>Galloanserae</taxon>
        <taxon>Galliformes</taxon>
        <taxon>Phasianidae</taxon>
        <taxon>Perdicinae</taxon>
        <taxon>Bambusicola</taxon>
    </lineage>
</organism>
<proteinExistence type="predicted"/>
<sequence>MQWWSGSSTGGLYSPRRDCRWSWTAGERQPPGYYPGSAWTRMGTFTSLSPVTTGTPPSSKGVREYLQNLRHPGKEVPIGWW</sequence>
<evidence type="ECO:0000313" key="1">
    <source>
        <dbReference type="EMBL" id="POI18585.1"/>
    </source>
</evidence>